<feature type="binding site" evidence="10">
    <location>
        <position position="66"/>
    </location>
    <ligand>
        <name>Mg(2+)</name>
        <dbReference type="ChEBI" id="CHEBI:18420"/>
        <label>1</label>
    </ligand>
</feature>
<dbReference type="Proteomes" id="UP000515934">
    <property type="component" value="Chromosome"/>
</dbReference>
<comment type="function">
    <text evidence="10">Endonuclease that specifically degrades the RNA of RNA-DNA hybrids.</text>
</comment>
<dbReference type="EC" id="3.1.26.4" evidence="4 10"/>
<feature type="binding site" evidence="10">
    <location>
        <position position="130"/>
    </location>
    <ligand>
        <name>Mg(2+)</name>
        <dbReference type="ChEBI" id="CHEBI:18420"/>
        <label>2</label>
    </ligand>
</feature>
<dbReference type="CDD" id="cd09278">
    <property type="entry name" value="RNase_HI_prokaryote_like"/>
    <property type="match status" value="1"/>
</dbReference>
<dbReference type="PANTHER" id="PTHR10642:SF26">
    <property type="entry name" value="RIBONUCLEASE H1"/>
    <property type="match status" value="1"/>
</dbReference>
<gene>
    <name evidence="10" type="primary">rnhA</name>
    <name evidence="12" type="ORF">H9L06_00550</name>
</gene>
<dbReference type="GO" id="GO:0043137">
    <property type="term" value="P:DNA replication, removal of RNA primer"/>
    <property type="evidence" value="ECO:0007669"/>
    <property type="project" value="TreeGrafter"/>
</dbReference>
<accession>A0A7G9S4Z5</accession>
<dbReference type="GO" id="GO:0004523">
    <property type="term" value="F:RNA-DNA hybrid ribonuclease activity"/>
    <property type="evidence" value="ECO:0007669"/>
    <property type="project" value="UniProtKB-UniRule"/>
</dbReference>
<dbReference type="Pfam" id="PF00075">
    <property type="entry name" value="RNase_H"/>
    <property type="match status" value="1"/>
</dbReference>
<evidence type="ECO:0000256" key="6">
    <source>
        <dbReference type="ARBA" id="ARBA00022723"/>
    </source>
</evidence>
<feature type="domain" description="RNase H type-1" evidence="11">
    <location>
        <begin position="1"/>
        <end position="138"/>
    </location>
</feature>
<keyword evidence="6 10" id="KW-0479">Metal-binding</keyword>
<dbReference type="HAMAP" id="MF_00042">
    <property type="entry name" value="RNase_H"/>
    <property type="match status" value="1"/>
</dbReference>
<evidence type="ECO:0000259" key="11">
    <source>
        <dbReference type="PROSITE" id="PS50879"/>
    </source>
</evidence>
<dbReference type="GO" id="GO:0003676">
    <property type="term" value="F:nucleic acid binding"/>
    <property type="evidence" value="ECO:0007669"/>
    <property type="project" value="InterPro"/>
</dbReference>
<dbReference type="InterPro" id="IPR032710">
    <property type="entry name" value="NTF2-like_dom_sf"/>
</dbReference>
<comment type="similarity">
    <text evidence="2 10">Belongs to the RNase H family.</text>
</comment>
<dbReference type="Gene3D" id="3.30.420.10">
    <property type="entry name" value="Ribonuclease H-like superfamily/Ribonuclease H"/>
    <property type="match status" value="1"/>
</dbReference>
<evidence type="ECO:0000256" key="5">
    <source>
        <dbReference type="ARBA" id="ARBA00022722"/>
    </source>
</evidence>
<dbReference type="InterPro" id="IPR002156">
    <property type="entry name" value="RNaseH_domain"/>
</dbReference>
<dbReference type="RefSeq" id="WP_187555390.1">
    <property type="nucleotide sequence ID" value="NZ_CP060716.1"/>
</dbReference>
<evidence type="ECO:0000256" key="7">
    <source>
        <dbReference type="ARBA" id="ARBA00022759"/>
    </source>
</evidence>
<dbReference type="KEGG" id="ldn:H9L06_00550"/>
<dbReference type="EMBL" id="CP060716">
    <property type="protein sequence ID" value="QNN62920.1"/>
    <property type="molecule type" value="Genomic_DNA"/>
</dbReference>
<comment type="subunit">
    <text evidence="3 10">Monomer.</text>
</comment>
<evidence type="ECO:0000313" key="12">
    <source>
        <dbReference type="EMBL" id="QNN62920.1"/>
    </source>
</evidence>
<evidence type="ECO:0000256" key="2">
    <source>
        <dbReference type="ARBA" id="ARBA00005300"/>
    </source>
</evidence>
<proteinExistence type="inferred from homology"/>
<dbReference type="SUPFAM" id="SSF54427">
    <property type="entry name" value="NTF2-like"/>
    <property type="match status" value="1"/>
</dbReference>
<keyword evidence="7 10" id="KW-0255">Endonuclease</keyword>
<comment type="subcellular location">
    <subcellularLocation>
        <location evidence="10">Cytoplasm</location>
    </subcellularLocation>
</comment>
<keyword evidence="10" id="KW-0963">Cytoplasm</keyword>
<comment type="catalytic activity">
    <reaction evidence="1 10">
        <text>Endonucleolytic cleavage to 5'-phosphomonoester.</text>
        <dbReference type="EC" id="3.1.26.4"/>
    </reaction>
</comment>
<name>A0A7G9S4Z5_9MICO</name>
<dbReference type="InterPro" id="IPR022892">
    <property type="entry name" value="RNaseHI"/>
</dbReference>
<dbReference type="SUPFAM" id="SSF53098">
    <property type="entry name" value="Ribonuclease H-like"/>
    <property type="match status" value="1"/>
</dbReference>
<evidence type="ECO:0000256" key="8">
    <source>
        <dbReference type="ARBA" id="ARBA00022801"/>
    </source>
</evidence>
<evidence type="ECO:0000256" key="3">
    <source>
        <dbReference type="ARBA" id="ARBA00011245"/>
    </source>
</evidence>
<keyword evidence="13" id="KW-1185">Reference proteome</keyword>
<dbReference type="InterPro" id="IPR036397">
    <property type="entry name" value="RNaseH_sf"/>
</dbReference>
<dbReference type="GO" id="GO:0005737">
    <property type="term" value="C:cytoplasm"/>
    <property type="evidence" value="ECO:0007669"/>
    <property type="project" value="UniProtKB-SubCell"/>
</dbReference>
<dbReference type="GO" id="GO:0000287">
    <property type="term" value="F:magnesium ion binding"/>
    <property type="evidence" value="ECO:0007669"/>
    <property type="project" value="UniProtKB-UniRule"/>
</dbReference>
<evidence type="ECO:0000256" key="1">
    <source>
        <dbReference type="ARBA" id="ARBA00000077"/>
    </source>
</evidence>
<protein>
    <recommendedName>
        <fullName evidence="4 10">Ribonuclease H</fullName>
        <shortName evidence="10">RNase H</shortName>
        <ecNumber evidence="4 10">3.1.26.4</ecNumber>
    </recommendedName>
</protein>
<keyword evidence="5 10" id="KW-0540">Nuclease</keyword>
<organism evidence="12 13">
    <name type="scientific">Leucobacter denitrificans</name>
    <dbReference type="NCBI Taxonomy" id="683042"/>
    <lineage>
        <taxon>Bacteria</taxon>
        <taxon>Bacillati</taxon>
        <taxon>Actinomycetota</taxon>
        <taxon>Actinomycetes</taxon>
        <taxon>Micrococcales</taxon>
        <taxon>Microbacteriaceae</taxon>
        <taxon>Leucobacter</taxon>
    </lineage>
</organism>
<comment type="cofactor">
    <cofactor evidence="10">
        <name>Mg(2+)</name>
        <dbReference type="ChEBI" id="CHEBI:18420"/>
    </cofactor>
    <text evidence="10">Binds 1 Mg(2+) ion per subunit. May bind a second metal ion at a regulatory site, or after substrate binding.</text>
</comment>
<reference evidence="12 13" key="1">
    <citation type="submission" date="2020-08" db="EMBL/GenBank/DDBJ databases">
        <title>Genome sequence of Leucobacter denitrificans KACC 14055T.</title>
        <authorList>
            <person name="Hyun D.-W."/>
            <person name="Bae J.-W."/>
        </authorList>
    </citation>
    <scope>NUCLEOTIDE SEQUENCE [LARGE SCALE GENOMIC DNA]</scope>
    <source>
        <strain evidence="12 13">KACC 14055</strain>
    </source>
</reference>
<feature type="binding site" evidence="10">
    <location>
        <position position="8"/>
    </location>
    <ligand>
        <name>Mg(2+)</name>
        <dbReference type="ChEBI" id="CHEBI:18420"/>
        <label>2</label>
    </ligand>
</feature>
<evidence type="ECO:0000313" key="13">
    <source>
        <dbReference type="Proteomes" id="UP000515934"/>
    </source>
</evidence>
<dbReference type="InterPro" id="IPR012337">
    <property type="entry name" value="RNaseH-like_sf"/>
</dbReference>
<keyword evidence="8 10" id="KW-0378">Hydrolase</keyword>
<dbReference type="AlphaFoldDB" id="A0A7G9S4Z5"/>
<dbReference type="PROSITE" id="PS50879">
    <property type="entry name" value="RNASE_H_1"/>
    <property type="match status" value="1"/>
</dbReference>
<evidence type="ECO:0000256" key="10">
    <source>
        <dbReference type="HAMAP-Rule" id="MF_00042"/>
    </source>
</evidence>
<evidence type="ECO:0000256" key="9">
    <source>
        <dbReference type="ARBA" id="ARBA00022842"/>
    </source>
</evidence>
<feature type="binding site" evidence="10">
    <location>
        <position position="8"/>
    </location>
    <ligand>
        <name>Mg(2+)</name>
        <dbReference type="ChEBI" id="CHEBI:18420"/>
        <label>1</label>
    </ligand>
</feature>
<sequence length="295" mass="32568">MTITAAADGSALGNPGPAGWAWFINDQQWRAGGWPRATNNQGELMAVLDLLRATEGRDEPLRILCDSQYVINSVTKWMRGWKQRGWRKSDGKPVLNRELLEAIDAALIGRNVKFEWVKGHAGHPLNEAADERARAVAEAFQRGVDPNYGPGLEGASVVSAPTSLLPSQSQSGSPALFELETPIDPIAEVLRNEQTLSSPTVRANQSFIAALVHPEFKEIHECGVLRTRDEFVSQTTERSEDVAEFTVIEATHLTNDTIQVLSQSQGTQGTIRSSLWQLHNDAYLLRFRQETPTMA</sequence>
<feature type="binding site" evidence="10">
    <location>
        <position position="43"/>
    </location>
    <ligand>
        <name>Mg(2+)</name>
        <dbReference type="ChEBI" id="CHEBI:18420"/>
        <label>1</label>
    </ligand>
</feature>
<dbReference type="PANTHER" id="PTHR10642">
    <property type="entry name" value="RIBONUCLEASE H1"/>
    <property type="match status" value="1"/>
</dbReference>
<evidence type="ECO:0000256" key="4">
    <source>
        <dbReference type="ARBA" id="ARBA00012180"/>
    </source>
</evidence>
<keyword evidence="9 10" id="KW-0460">Magnesium</keyword>
<dbReference type="InterPro" id="IPR050092">
    <property type="entry name" value="RNase_H"/>
</dbReference>